<evidence type="ECO:0000256" key="4">
    <source>
        <dbReference type="ARBA" id="ARBA00022989"/>
    </source>
</evidence>
<evidence type="ECO:0000256" key="6">
    <source>
        <dbReference type="ARBA" id="ARBA00037968"/>
    </source>
</evidence>
<feature type="transmembrane region" description="Helical" evidence="8">
    <location>
        <begin position="366"/>
        <end position="387"/>
    </location>
</feature>
<feature type="region of interest" description="Disordered" evidence="7">
    <location>
        <begin position="477"/>
        <end position="507"/>
    </location>
</feature>
<dbReference type="OrthoDB" id="3639251at2759"/>
<feature type="transmembrane region" description="Helical" evidence="8">
    <location>
        <begin position="311"/>
        <end position="330"/>
    </location>
</feature>
<dbReference type="InterPro" id="IPR020846">
    <property type="entry name" value="MFS_dom"/>
</dbReference>
<feature type="transmembrane region" description="Helical" evidence="8">
    <location>
        <begin position="73"/>
        <end position="90"/>
    </location>
</feature>
<dbReference type="InterPro" id="IPR036259">
    <property type="entry name" value="MFS_trans_sf"/>
</dbReference>
<accession>A0A4T0FVY4</accession>
<dbReference type="AlphaFoldDB" id="A0A4T0FVY4"/>
<evidence type="ECO:0000256" key="1">
    <source>
        <dbReference type="ARBA" id="ARBA00004141"/>
    </source>
</evidence>
<dbReference type="SUPFAM" id="SSF103473">
    <property type="entry name" value="MFS general substrate transporter"/>
    <property type="match status" value="1"/>
</dbReference>
<comment type="subcellular location">
    <subcellularLocation>
        <location evidence="1">Membrane</location>
        <topology evidence="1">Multi-pass membrane protein</topology>
    </subcellularLocation>
</comment>
<dbReference type="Proteomes" id="UP000310189">
    <property type="component" value="Unassembled WGS sequence"/>
</dbReference>
<evidence type="ECO:0000256" key="7">
    <source>
        <dbReference type="SAM" id="MobiDB-lite"/>
    </source>
</evidence>
<dbReference type="GO" id="GO:0022857">
    <property type="term" value="F:transmembrane transporter activity"/>
    <property type="evidence" value="ECO:0007669"/>
    <property type="project" value="InterPro"/>
</dbReference>
<dbReference type="PANTHER" id="PTHR43791">
    <property type="entry name" value="PERMEASE-RELATED"/>
    <property type="match status" value="1"/>
</dbReference>
<feature type="transmembrane region" description="Helical" evidence="8">
    <location>
        <begin position="342"/>
        <end position="360"/>
    </location>
</feature>
<gene>
    <name evidence="10" type="ORF">E3P99_00284</name>
</gene>
<comment type="similarity">
    <text evidence="6">Belongs to the major facilitator superfamily. Allantoate permease family.</text>
</comment>
<feature type="transmembrane region" description="Helical" evidence="8">
    <location>
        <begin position="161"/>
        <end position="180"/>
    </location>
</feature>
<feature type="domain" description="Major facilitator superfamily (MFS) profile" evidence="9">
    <location>
        <begin position="31"/>
        <end position="458"/>
    </location>
</feature>
<proteinExistence type="inferred from homology"/>
<feature type="transmembrane region" description="Helical" evidence="8">
    <location>
        <begin position="255"/>
        <end position="278"/>
    </location>
</feature>
<sequence>MQPGQAQSVDEDDKAWKKQNRSFVIRLDVCFLTWAYLSYLCKQIDSSNYKTAYVNGMQEDLSLYGNELNYFNTFYRIGYGVFIPISEAILASSIIRVSYWIPALELIWGIATALIAVAQDAKVIYGLRFVIGLCEASSYAGLMSLIVYWYKSKELAKRLSIFGTSYPLANIFTSSLQIAINEGMDGVQGLEGWRWLFIWNGIITVVIAISGFFLIPDALQSSHAVWMSSKMREIADERFARSNFRKPIKLTFRQFFVLVRKAVTSWITYAFTITYAFWSWSQDANTWFSLFLKSVTNADGSKRFTSNQLTAIPIGGYVLQIAFMLIWAYLSDLQQRRCRYIVAQQITTLVGTIILSTWPTSFGLKMFAYFFLYLSNAAGPLIIAWMSDLIGTQNTEMRTIYIGLAVCLVNAIDSFQNIFIYPASEAPNYRIGYKAGAAYAGASIAGALAWKAMSMKDPSTSGLKDKGAPLMMTEVGQSDSDLSAKTAKSDTSSPLASPLDEEAGKRL</sequence>
<evidence type="ECO:0000313" key="11">
    <source>
        <dbReference type="Proteomes" id="UP000310189"/>
    </source>
</evidence>
<keyword evidence="11" id="KW-1185">Reference proteome</keyword>
<dbReference type="Gene3D" id="1.20.1250.20">
    <property type="entry name" value="MFS general substrate transporter like domains"/>
    <property type="match status" value="1"/>
</dbReference>
<evidence type="ECO:0000256" key="5">
    <source>
        <dbReference type="ARBA" id="ARBA00023136"/>
    </source>
</evidence>
<feature type="transmembrane region" description="Helical" evidence="8">
    <location>
        <begin position="192"/>
        <end position="215"/>
    </location>
</feature>
<feature type="transmembrane region" description="Helical" evidence="8">
    <location>
        <begin position="399"/>
        <end position="419"/>
    </location>
</feature>
<reference evidence="10 11" key="1">
    <citation type="submission" date="2019-03" db="EMBL/GenBank/DDBJ databases">
        <title>Sequencing 23 genomes of Wallemia ichthyophaga.</title>
        <authorList>
            <person name="Gostincar C."/>
        </authorList>
    </citation>
    <scope>NUCLEOTIDE SEQUENCE [LARGE SCALE GENOMIC DNA]</scope>
    <source>
        <strain evidence="10 11">EXF-5753</strain>
    </source>
</reference>
<dbReference type="InterPro" id="IPR011701">
    <property type="entry name" value="MFS"/>
</dbReference>
<evidence type="ECO:0000256" key="2">
    <source>
        <dbReference type="ARBA" id="ARBA00022448"/>
    </source>
</evidence>
<feature type="transmembrane region" description="Helical" evidence="8">
    <location>
        <begin position="23"/>
        <end position="40"/>
    </location>
</feature>
<dbReference type="FunFam" id="1.20.1250.20:FF:000065">
    <property type="entry name" value="Putative MFS pantothenate transporter"/>
    <property type="match status" value="1"/>
</dbReference>
<feature type="transmembrane region" description="Helical" evidence="8">
    <location>
        <begin position="97"/>
        <end position="118"/>
    </location>
</feature>
<evidence type="ECO:0000259" key="9">
    <source>
        <dbReference type="PROSITE" id="PS50850"/>
    </source>
</evidence>
<evidence type="ECO:0000313" key="10">
    <source>
        <dbReference type="EMBL" id="TIA93117.1"/>
    </source>
</evidence>
<evidence type="ECO:0000256" key="8">
    <source>
        <dbReference type="SAM" id="Phobius"/>
    </source>
</evidence>
<dbReference type="Pfam" id="PF07690">
    <property type="entry name" value="MFS_1"/>
    <property type="match status" value="1"/>
</dbReference>
<feature type="transmembrane region" description="Helical" evidence="8">
    <location>
        <begin position="124"/>
        <end position="149"/>
    </location>
</feature>
<dbReference type="EMBL" id="SPNW01000003">
    <property type="protein sequence ID" value="TIA93117.1"/>
    <property type="molecule type" value="Genomic_DNA"/>
</dbReference>
<evidence type="ECO:0000256" key="3">
    <source>
        <dbReference type="ARBA" id="ARBA00022692"/>
    </source>
</evidence>
<protein>
    <recommendedName>
        <fullName evidence="9">Major facilitator superfamily (MFS) profile domain-containing protein</fullName>
    </recommendedName>
</protein>
<comment type="caution">
    <text evidence="10">The sequence shown here is derived from an EMBL/GenBank/DDBJ whole genome shotgun (WGS) entry which is preliminary data.</text>
</comment>
<keyword evidence="2" id="KW-0813">Transport</keyword>
<organism evidence="10 11">
    <name type="scientific">Wallemia hederae</name>
    <dbReference type="NCBI Taxonomy" id="1540922"/>
    <lineage>
        <taxon>Eukaryota</taxon>
        <taxon>Fungi</taxon>
        <taxon>Dikarya</taxon>
        <taxon>Basidiomycota</taxon>
        <taxon>Wallemiomycotina</taxon>
        <taxon>Wallemiomycetes</taxon>
        <taxon>Wallemiales</taxon>
        <taxon>Wallemiaceae</taxon>
        <taxon>Wallemia</taxon>
    </lineage>
</organism>
<keyword evidence="3 8" id="KW-0812">Transmembrane</keyword>
<dbReference type="GO" id="GO:0016020">
    <property type="term" value="C:membrane"/>
    <property type="evidence" value="ECO:0007669"/>
    <property type="project" value="UniProtKB-SubCell"/>
</dbReference>
<feature type="transmembrane region" description="Helical" evidence="8">
    <location>
        <begin position="431"/>
        <end position="450"/>
    </location>
</feature>
<keyword evidence="4 8" id="KW-1133">Transmembrane helix</keyword>
<keyword evidence="5 8" id="KW-0472">Membrane</keyword>
<dbReference type="PANTHER" id="PTHR43791:SF64">
    <property type="entry name" value="MAJOR FACILITATOR SUPERFAMILY (MFS) PROFILE DOMAIN-CONTAINING PROTEIN"/>
    <property type="match status" value="1"/>
</dbReference>
<name>A0A4T0FVY4_9BASI</name>
<dbReference type="PROSITE" id="PS50850">
    <property type="entry name" value="MFS"/>
    <property type="match status" value="1"/>
</dbReference>